<comment type="caution">
    <text evidence="6">The sequence shown here is derived from an EMBL/GenBank/DDBJ whole genome shotgun (WGS) entry which is preliminary data.</text>
</comment>
<dbReference type="SMART" id="SM00926">
    <property type="entry name" value="Molybdop_Fe4S4"/>
    <property type="match status" value="1"/>
</dbReference>
<dbReference type="Pfam" id="PF00384">
    <property type="entry name" value="Molybdopterin"/>
    <property type="match status" value="1"/>
</dbReference>
<reference evidence="6 7" key="1">
    <citation type="submission" date="2019-10" db="EMBL/GenBank/DDBJ databases">
        <title>Bacillus aerolatum sp. nov., isolated from bioaerosol of sport playgrounds.</title>
        <authorList>
            <person name="Chen P."/>
            <person name="Zhang G."/>
        </authorList>
    </citation>
    <scope>NUCLEOTIDE SEQUENCE [LARGE SCALE GENOMIC DNA]</scope>
    <source>
        <strain evidence="6 7">CX253</strain>
    </source>
</reference>
<keyword evidence="3" id="KW-0408">Iron</keyword>
<evidence type="ECO:0000256" key="3">
    <source>
        <dbReference type="ARBA" id="ARBA00023004"/>
    </source>
</evidence>
<dbReference type="GO" id="GO:0016491">
    <property type="term" value="F:oxidoreductase activity"/>
    <property type="evidence" value="ECO:0007669"/>
    <property type="project" value="InterPro"/>
</dbReference>
<evidence type="ECO:0000256" key="2">
    <source>
        <dbReference type="ARBA" id="ARBA00022723"/>
    </source>
</evidence>
<keyword evidence="7" id="KW-1185">Reference proteome</keyword>
<dbReference type="PANTHER" id="PTHR43742:SF6">
    <property type="entry name" value="OXIDOREDUCTASE YYAE-RELATED"/>
    <property type="match status" value="1"/>
</dbReference>
<organism evidence="6 7">
    <name type="scientific">Bacillus aerolatus</name>
    <dbReference type="NCBI Taxonomy" id="2653354"/>
    <lineage>
        <taxon>Bacteria</taxon>
        <taxon>Bacillati</taxon>
        <taxon>Bacillota</taxon>
        <taxon>Bacilli</taxon>
        <taxon>Bacillales</taxon>
        <taxon>Bacillaceae</taxon>
        <taxon>Bacillus</taxon>
    </lineage>
</organism>
<dbReference type="Gene3D" id="2.20.25.90">
    <property type="entry name" value="ADC-like domains"/>
    <property type="match status" value="1"/>
</dbReference>
<dbReference type="Proteomes" id="UP000429595">
    <property type="component" value="Unassembled WGS sequence"/>
</dbReference>
<evidence type="ECO:0000313" key="7">
    <source>
        <dbReference type="Proteomes" id="UP000429595"/>
    </source>
</evidence>
<dbReference type="GO" id="GO:0046872">
    <property type="term" value="F:metal ion binding"/>
    <property type="evidence" value="ECO:0007669"/>
    <property type="project" value="UniProtKB-KW"/>
</dbReference>
<sequence length="227" mass="25508">MQSYIDVENDVVPSVCSLDCPDQCGLLVHKKDGKIVKTEGDPNHPVAKGNICNKVRNMRERIYDHKRIRTPLKRVGQKGDGKFISISWQEAIETITSHWKKLISEEGPESILPYSFYGNMGKINSEGMDRHFFHRLGSSQLDRTICSSAGSKGYSYTMGGGYGTDPEEMTETKLFIMWGINAVSTNMHQMMIAQKARKNGAKIVVIDVHKNQTGRMAGMKKRRVIIA</sequence>
<evidence type="ECO:0000256" key="4">
    <source>
        <dbReference type="ARBA" id="ARBA00023014"/>
    </source>
</evidence>
<dbReference type="Pfam" id="PF04879">
    <property type="entry name" value="Molybdop_Fe4S4"/>
    <property type="match status" value="1"/>
</dbReference>
<dbReference type="PANTHER" id="PTHR43742">
    <property type="entry name" value="TRIMETHYLAMINE-N-OXIDE REDUCTASE"/>
    <property type="match status" value="1"/>
</dbReference>
<dbReference type="InterPro" id="IPR006963">
    <property type="entry name" value="Mopterin_OxRdtase_4Fe-4S_dom"/>
</dbReference>
<evidence type="ECO:0000256" key="1">
    <source>
        <dbReference type="ARBA" id="ARBA00001942"/>
    </source>
</evidence>
<feature type="domain" description="4Fe-4S Mo/W bis-MGD-type" evidence="5">
    <location>
        <begin position="9"/>
        <end position="66"/>
    </location>
</feature>
<dbReference type="EMBL" id="WEIO01000009">
    <property type="protein sequence ID" value="KAB7705299.1"/>
    <property type="molecule type" value="Genomic_DNA"/>
</dbReference>
<comment type="cofactor">
    <cofactor evidence="1">
        <name>Mo-bis(molybdopterin guanine dinucleotide)</name>
        <dbReference type="ChEBI" id="CHEBI:60539"/>
    </cofactor>
</comment>
<dbReference type="InterPro" id="IPR006656">
    <property type="entry name" value="Mopterin_OxRdtase"/>
</dbReference>
<accession>A0A6I1FCV0</accession>
<proteinExistence type="predicted"/>
<dbReference type="AlphaFoldDB" id="A0A6I1FCV0"/>
<dbReference type="Gene3D" id="3.40.228.10">
    <property type="entry name" value="Dimethylsulfoxide Reductase, domain 2"/>
    <property type="match status" value="1"/>
</dbReference>
<protein>
    <submittedName>
        <fullName evidence="6">Molybdopterin-dependent oxidoreductase</fullName>
    </submittedName>
</protein>
<gene>
    <name evidence="6" type="ORF">F9802_14445</name>
</gene>
<name>A0A6I1FCV0_9BACI</name>
<evidence type="ECO:0000259" key="5">
    <source>
        <dbReference type="PROSITE" id="PS51669"/>
    </source>
</evidence>
<keyword evidence="2" id="KW-0479">Metal-binding</keyword>
<keyword evidence="4" id="KW-0411">Iron-sulfur</keyword>
<dbReference type="InterPro" id="IPR050612">
    <property type="entry name" value="Prok_Mopterin_Oxidored"/>
</dbReference>
<dbReference type="PROSITE" id="PS51669">
    <property type="entry name" value="4FE4S_MOW_BIS_MGD"/>
    <property type="match status" value="1"/>
</dbReference>
<dbReference type="SUPFAM" id="SSF53706">
    <property type="entry name" value="Formate dehydrogenase/DMSO reductase, domains 1-3"/>
    <property type="match status" value="1"/>
</dbReference>
<dbReference type="Gene3D" id="3.40.50.740">
    <property type="match status" value="1"/>
</dbReference>
<dbReference type="GO" id="GO:0051536">
    <property type="term" value="F:iron-sulfur cluster binding"/>
    <property type="evidence" value="ECO:0007669"/>
    <property type="project" value="UniProtKB-KW"/>
</dbReference>
<evidence type="ECO:0000313" key="6">
    <source>
        <dbReference type="EMBL" id="KAB7705299.1"/>
    </source>
</evidence>